<reference evidence="1 2" key="1">
    <citation type="submission" date="2018-12" db="EMBL/GenBank/DDBJ databases">
        <authorList>
            <consortium name="Pathogen Informatics"/>
        </authorList>
    </citation>
    <scope>NUCLEOTIDE SEQUENCE [LARGE SCALE GENOMIC DNA]</scope>
    <source>
        <strain evidence="1 2">NCTC7406</strain>
    </source>
</reference>
<dbReference type="EMBL" id="LR134142">
    <property type="protein sequence ID" value="VEA08566.1"/>
    <property type="molecule type" value="Genomic_DNA"/>
</dbReference>
<gene>
    <name evidence="1" type="ORF">NCTC7406_03771</name>
</gene>
<evidence type="ECO:0000313" key="2">
    <source>
        <dbReference type="Proteomes" id="UP000276345"/>
    </source>
</evidence>
<sequence>MDDAQLDMGLRIDAVYRIRKVFQAVHTGNQDVLKTTIFQLRQHIQPECCAFIFGQSPTRQRFLAFGVDTQRQEDSSVYDAVILTDFYDNAAHVNNGIQRIQLPVLPLRSLLF</sequence>
<evidence type="ECO:0000313" key="1">
    <source>
        <dbReference type="EMBL" id="VEA08566.1"/>
    </source>
</evidence>
<dbReference type="AlphaFoldDB" id="A0A3S4IUK9"/>
<protein>
    <submittedName>
        <fullName evidence="1">Uncharacterized protein</fullName>
    </submittedName>
</protein>
<name>A0A3S4IUK9_SALET</name>
<accession>A0A3S4IUK9</accession>
<dbReference type="Proteomes" id="UP000276345">
    <property type="component" value="Chromosome"/>
</dbReference>
<organism evidence="1 2">
    <name type="scientific">Salmonella enterica subsp. enterica serovar Sanjuan</name>
    <dbReference type="NCBI Taxonomy" id="1160765"/>
    <lineage>
        <taxon>Bacteria</taxon>
        <taxon>Pseudomonadati</taxon>
        <taxon>Pseudomonadota</taxon>
        <taxon>Gammaproteobacteria</taxon>
        <taxon>Enterobacterales</taxon>
        <taxon>Enterobacteriaceae</taxon>
        <taxon>Salmonella</taxon>
    </lineage>
</organism>
<proteinExistence type="predicted"/>